<dbReference type="AlphaFoldDB" id="A0A2P5EHZ3"/>
<gene>
    <name evidence="2" type="ORF">TorRG33x02_190040</name>
</gene>
<evidence type="ECO:0008006" key="4">
    <source>
        <dbReference type="Google" id="ProtNLM"/>
    </source>
</evidence>
<keyword evidence="3" id="KW-1185">Reference proteome</keyword>
<keyword evidence="1" id="KW-0812">Transmembrane</keyword>
<accession>A0A2P5EHZ3</accession>
<keyword evidence="1" id="KW-0472">Membrane</keyword>
<comment type="caution">
    <text evidence="2">The sequence shown here is derived from an EMBL/GenBank/DDBJ whole genome shotgun (WGS) entry which is preliminary data.</text>
</comment>
<feature type="transmembrane region" description="Helical" evidence="1">
    <location>
        <begin position="21"/>
        <end position="43"/>
    </location>
</feature>
<dbReference type="EMBL" id="JXTC01000151">
    <property type="protein sequence ID" value="PON85160.1"/>
    <property type="molecule type" value="Genomic_DNA"/>
</dbReference>
<evidence type="ECO:0000313" key="2">
    <source>
        <dbReference type="EMBL" id="PON85160.1"/>
    </source>
</evidence>
<reference evidence="3" key="1">
    <citation type="submission" date="2016-06" db="EMBL/GenBank/DDBJ databases">
        <title>Parallel loss of symbiosis genes in relatives of nitrogen-fixing non-legume Parasponia.</title>
        <authorList>
            <person name="Van Velzen R."/>
            <person name="Holmer R."/>
            <person name="Bu F."/>
            <person name="Rutten L."/>
            <person name="Van Zeijl A."/>
            <person name="Liu W."/>
            <person name="Santuari L."/>
            <person name="Cao Q."/>
            <person name="Sharma T."/>
            <person name="Shen D."/>
            <person name="Roswanjaya Y."/>
            <person name="Wardhani T."/>
            <person name="Kalhor M.S."/>
            <person name="Jansen J."/>
            <person name="Van den Hoogen J."/>
            <person name="Gungor B."/>
            <person name="Hartog M."/>
            <person name="Hontelez J."/>
            <person name="Verver J."/>
            <person name="Yang W.-C."/>
            <person name="Schijlen E."/>
            <person name="Repin R."/>
            <person name="Schilthuizen M."/>
            <person name="Schranz E."/>
            <person name="Heidstra R."/>
            <person name="Miyata K."/>
            <person name="Fedorova E."/>
            <person name="Kohlen W."/>
            <person name="Bisseling T."/>
            <person name="Smit S."/>
            <person name="Geurts R."/>
        </authorList>
    </citation>
    <scope>NUCLEOTIDE SEQUENCE [LARGE SCALE GENOMIC DNA]</scope>
    <source>
        <strain evidence="3">cv. RG33-2</strain>
    </source>
</reference>
<protein>
    <recommendedName>
        <fullName evidence="4">Transmembrane protein</fullName>
    </recommendedName>
</protein>
<keyword evidence="1" id="KW-1133">Transmembrane helix</keyword>
<dbReference type="Proteomes" id="UP000237000">
    <property type="component" value="Unassembled WGS sequence"/>
</dbReference>
<evidence type="ECO:0000256" key="1">
    <source>
        <dbReference type="SAM" id="Phobius"/>
    </source>
</evidence>
<name>A0A2P5EHZ3_TREOI</name>
<evidence type="ECO:0000313" key="3">
    <source>
        <dbReference type="Proteomes" id="UP000237000"/>
    </source>
</evidence>
<dbReference type="InParanoid" id="A0A2P5EHZ3"/>
<sequence>MIKIYRNIYCLLISVTHLTSRHSCVCVCVFFFSFFFAVMYGALCNTLCNSLVPFLRV</sequence>
<proteinExistence type="predicted"/>
<organism evidence="2 3">
    <name type="scientific">Trema orientale</name>
    <name type="common">Charcoal tree</name>
    <name type="synonym">Celtis orientalis</name>
    <dbReference type="NCBI Taxonomy" id="63057"/>
    <lineage>
        <taxon>Eukaryota</taxon>
        <taxon>Viridiplantae</taxon>
        <taxon>Streptophyta</taxon>
        <taxon>Embryophyta</taxon>
        <taxon>Tracheophyta</taxon>
        <taxon>Spermatophyta</taxon>
        <taxon>Magnoliopsida</taxon>
        <taxon>eudicotyledons</taxon>
        <taxon>Gunneridae</taxon>
        <taxon>Pentapetalae</taxon>
        <taxon>rosids</taxon>
        <taxon>fabids</taxon>
        <taxon>Rosales</taxon>
        <taxon>Cannabaceae</taxon>
        <taxon>Trema</taxon>
    </lineage>
</organism>